<protein>
    <submittedName>
        <fullName evidence="1">Uncharacterized protein</fullName>
    </submittedName>
</protein>
<feature type="non-terminal residue" evidence="1">
    <location>
        <position position="1"/>
    </location>
</feature>
<dbReference type="HOGENOM" id="CLU_035511_0_0_1"/>
<evidence type="ECO:0000313" key="2">
    <source>
        <dbReference type="Proteomes" id="UP000011761"/>
    </source>
</evidence>
<evidence type="ECO:0000313" key="1">
    <source>
        <dbReference type="EMBL" id="EMC91077.1"/>
    </source>
</evidence>
<organism evidence="1 2">
    <name type="scientific">Baudoinia panamericana (strain UAMH 10762)</name>
    <name type="common">Angels' share fungus</name>
    <name type="synonym">Baudoinia compniacensis (strain UAMH 10762)</name>
    <dbReference type="NCBI Taxonomy" id="717646"/>
    <lineage>
        <taxon>Eukaryota</taxon>
        <taxon>Fungi</taxon>
        <taxon>Dikarya</taxon>
        <taxon>Ascomycota</taxon>
        <taxon>Pezizomycotina</taxon>
        <taxon>Dothideomycetes</taxon>
        <taxon>Dothideomycetidae</taxon>
        <taxon>Mycosphaerellales</taxon>
        <taxon>Teratosphaeriaceae</taxon>
        <taxon>Baudoinia</taxon>
    </lineage>
</organism>
<dbReference type="OMA" id="HEMLPCP"/>
<feature type="non-terminal residue" evidence="1">
    <location>
        <position position="474"/>
    </location>
</feature>
<dbReference type="AlphaFoldDB" id="M2LB86"/>
<dbReference type="Proteomes" id="UP000011761">
    <property type="component" value="Unassembled WGS sequence"/>
</dbReference>
<dbReference type="GO" id="GO:0046921">
    <property type="term" value="F:alpha-(1-&gt;6)-fucosyltransferase activity"/>
    <property type="evidence" value="ECO:0007669"/>
    <property type="project" value="TreeGrafter"/>
</dbReference>
<dbReference type="EMBL" id="KB445564">
    <property type="protein sequence ID" value="EMC91077.1"/>
    <property type="molecule type" value="Genomic_DNA"/>
</dbReference>
<dbReference type="GeneID" id="19115790"/>
<proteinExistence type="predicted"/>
<reference evidence="1 2" key="1">
    <citation type="journal article" date="2012" name="PLoS Pathog.">
        <title>Diverse lifestyles and strategies of plant pathogenesis encoded in the genomes of eighteen Dothideomycetes fungi.</title>
        <authorList>
            <person name="Ohm R.A."/>
            <person name="Feau N."/>
            <person name="Henrissat B."/>
            <person name="Schoch C.L."/>
            <person name="Horwitz B.A."/>
            <person name="Barry K.W."/>
            <person name="Condon B.J."/>
            <person name="Copeland A.C."/>
            <person name="Dhillon B."/>
            <person name="Glaser F."/>
            <person name="Hesse C.N."/>
            <person name="Kosti I."/>
            <person name="LaButti K."/>
            <person name="Lindquist E.A."/>
            <person name="Lucas S."/>
            <person name="Salamov A.A."/>
            <person name="Bradshaw R.E."/>
            <person name="Ciuffetti L."/>
            <person name="Hamelin R.C."/>
            <person name="Kema G.H.J."/>
            <person name="Lawrence C."/>
            <person name="Scott J.A."/>
            <person name="Spatafora J.W."/>
            <person name="Turgeon B.G."/>
            <person name="de Wit P.J.G.M."/>
            <person name="Zhong S."/>
            <person name="Goodwin S.B."/>
            <person name="Grigoriev I.V."/>
        </authorList>
    </citation>
    <scope>NUCLEOTIDE SEQUENCE [LARGE SCALE GENOMIC DNA]</scope>
    <source>
        <strain evidence="1 2">UAMH 10762</strain>
    </source>
</reference>
<dbReference type="RefSeq" id="XP_007681465.1">
    <property type="nucleotide sequence ID" value="XM_007683275.1"/>
</dbReference>
<sequence length="474" mass="52850">SLPDNPTALVVTDGAGQSKWTVTIPHNASFPLRAEQYADICRQGEDARSKLIKGSRFGRLAEAHWKPSYYSRDWTFLDVADAEQSGALPIVSEGLAENVCSRSLTFVMDTEDAGFGKTLLLLWLSYGLAKKEGRAFFVDDTNWPYGNYSSYFAPPPVQRCPPPPRHEILPCPHQTRHLVVSAATAPWTFGALFERAFMRHDRDGADQHKDIYALLHKGYKALFELRGDDALYARDRAAQLRKAALQNHGAVVSMHIRRGDLHPHEYQYTRDYLPLERYAVGAQSLFRFLLYPDSVSGDSLDFSANPRYQHSPLLLASDDPDIVSSTELSQAIAPWSLLRAQERIQLASKSALDQVAPVQPIRQQGSAYVKHVDENSGWEGGFYPDLFYSIGKPRKKLRNGELALADGSGPVTDQAMRMREFIGRAYLLDLAVLSKSDGVVCAVSSATCRLLGVMMGWEAVRDGKWVNVDDGRGW</sequence>
<dbReference type="PANTHER" id="PTHR13132">
    <property type="entry name" value="ALPHA- 1,6 -FUCOSYLTRANSFERASE"/>
    <property type="match status" value="1"/>
</dbReference>
<dbReference type="KEGG" id="bcom:BAUCODRAFT_58658"/>
<accession>M2LB86</accession>
<dbReference type="eggNOG" id="ENOG502S04M">
    <property type="taxonomic scope" value="Eukaryota"/>
</dbReference>
<name>M2LB86_BAUPA</name>
<dbReference type="GO" id="GO:0006487">
    <property type="term" value="P:protein N-linked glycosylation"/>
    <property type="evidence" value="ECO:0007669"/>
    <property type="project" value="TreeGrafter"/>
</dbReference>
<keyword evidence="2" id="KW-1185">Reference proteome</keyword>
<dbReference type="PANTHER" id="PTHR13132:SF29">
    <property type="entry name" value="ALPHA-(1,6)-FUCOSYLTRANSFERASE"/>
    <property type="match status" value="1"/>
</dbReference>
<gene>
    <name evidence="1" type="ORF">BAUCODRAFT_58658</name>
</gene>
<dbReference type="OrthoDB" id="2392789at2759"/>